<dbReference type="GO" id="GO:0005524">
    <property type="term" value="F:ATP binding"/>
    <property type="evidence" value="ECO:0007669"/>
    <property type="project" value="UniProtKB-KW"/>
</dbReference>
<dbReference type="InterPro" id="IPR050093">
    <property type="entry name" value="ABC_SmlMolc_Importer"/>
</dbReference>
<dbReference type="Proteomes" id="UP000291613">
    <property type="component" value="Unassembled WGS sequence"/>
</dbReference>
<evidence type="ECO:0000313" key="6">
    <source>
        <dbReference type="EMBL" id="TBN51713.1"/>
    </source>
</evidence>
<dbReference type="PROSITE" id="PS50893">
    <property type="entry name" value="ABC_TRANSPORTER_2"/>
    <property type="match status" value="1"/>
</dbReference>
<dbReference type="PROSITE" id="PS00211">
    <property type="entry name" value="ABC_TRANSPORTER_1"/>
    <property type="match status" value="1"/>
</dbReference>
<dbReference type="OrthoDB" id="9802264at2"/>
<protein>
    <submittedName>
        <fullName evidence="6">ABC transporter ATP-binding protein</fullName>
    </submittedName>
</protein>
<feature type="domain" description="ABC transporter" evidence="5">
    <location>
        <begin position="8"/>
        <end position="238"/>
    </location>
</feature>
<dbReference type="EMBL" id="SIUB01000006">
    <property type="protein sequence ID" value="TBN51713.1"/>
    <property type="molecule type" value="Genomic_DNA"/>
</dbReference>
<dbReference type="GO" id="GO:0015697">
    <property type="term" value="P:quaternary ammonium group transport"/>
    <property type="evidence" value="ECO:0007669"/>
    <property type="project" value="UniProtKB-ARBA"/>
</dbReference>
<dbReference type="SUPFAM" id="SSF50331">
    <property type="entry name" value="MOP-like"/>
    <property type="match status" value="1"/>
</dbReference>
<keyword evidence="2" id="KW-0813">Transport</keyword>
<gene>
    <name evidence="6" type="ORF">EYR15_12400</name>
</gene>
<dbReference type="SMART" id="SM00382">
    <property type="entry name" value="AAA"/>
    <property type="match status" value="1"/>
</dbReference>
<organism evidence="6 7">
    <name type="scientific">Hansschlegelia quercus</name>
    <dbReference type="NCBI Taxonomy" id="2528245"/>
    <lineage>
        <taxon>Bacteria</taxon>
        <taxon>Pseudomonadati</taxon>
        <taxon>Pseudomonadota</taxon>
        <taxon>Alphaproteobacteria</taxon>
        <taxon>Hyphomicrobiales</taxon>
        <taxon>Methylopilaceae</taxon>
        <taxon>Hansschlegelia</taxon>
    </lineage>
</organism>
<evidence type="ECO:0000256" key="1">
    <source>
        <dbReference type="ARBA" id="ARBA00005417"/>
    </source>
</evidence>
<dbReference type="RefSeq" id="WP_131003876.1">
    <property type="nucleotide sequence ID" value="NZ_JBHSZR010000001.1"/>
</dbReference>
<dbReference type="InterPro" id="IPR003439">
    <property type="entry name" value="ABC_transporter-like_ATP-bd"/>
</dbReference>
<proteinExistence type="inferred from homology"/>
<name>A0A4Q9GIC9_9HYPH</name>
<dbReference type="Gene3D" id="2.40.50.100">
    <property type="match status" value="1"/>
</dbReference>
<dbReference type="FunFam" id="3.40.50.300:FF:000425">
    <property type="entry name" value="Probable ABC transporter, ATP-binding subunit"/>
    <property type="match status" value="1"/>
</dbReference>
<evidence type="ECO:0000256" key="2">
    <source>
        <dbReference type="ARBA" id="ARBA00022448"/>
    </source>
</evidence>
<dbReference type="InterPro" id="IPR013611">
    <property type="entry name" value="Transp-assoc_OB_typ2"/>
</dbReference>
<evidence type="ECO:0000256" key="4">
    <source>
        <dbReference type="ARBA" id="ARBA00022840"/>
    </source>
</evidence>
<dbReference type="InterPro" id="IPR008995">
    <property type="entry name" value="Mo/tungstate-bd_C_term_dom"/>
</dbReference>
<dbReference type="Pfam" id="PF00005">
    <property type="entry name" value="ABC_tran"/>
    <property type="match status" value="1"/>
</dbReference>
<dbReference type="InterPro" id="IPR017871">
    <property type="entry name" value="ABC_transporter-like_CS"/>
</dbReference>
<dbReference type="InterPro" id="IPR003593">
    <property type="entry name" value="AAA+_ATPase"/>
</dbReference>
<dbReference type="InterPro" id="IPR027417">
    <property type="entry name" value="P-loop_NTPase"/>
</dbReference>
<evidence type="ECO:0000259" key="5">
    <source>
        <dbReference type="PROSITE" id="PS50893"/>
    </source>
</evidence>
<dbReference type="GO" id="GO:0016887">
    <property type="term" value="F:ATP hydrolysis activity"/>
    <property type="evidence" value="ECO:0007669"/>
    <property type="project" value="InterPro"/>
</dbReference>
<accession>A0A4Q9GIC9</accession>
<keyword evidence="7" id="KW-1185">Reference proteome</keyword>
<reference evidence="6 7" key="1">
    <citation type="submission" date="2019-02" db="EMBL/GenBank/DDBJ databases">
        <title>Hansschlegelia quercus sp. nov., a novel methylotrophic bacterium from buds of oak (Quercus robur L.).</title>
        <authorList>
            <person name="Agafonova N.V."/>
            <person name="Kaparullina E.N."/>
            <person name="Grouzdev D.S."/>
            <person name="Doronina N.V."/>
        </authorList>
    </citation>
    <scope>NUCLEOTIDE SEQUENCE [LARGE SCALE GENOMIC DNA]</scope>
    <source>
        <strain evidence="6 7">Dub</strain>
    </source>
</reference>
<evidence type="ECO:0000256" key="3">
    <source>
        <dbReference type="ARBA" id="ARBA00022741"/>
    </source>
</evidence>
<comment type="caution">
    <text evidence="6">The sequence shown here is derived from an EMBL/GenBank/DDBJ whole genome shotgun (WGS) entry which is preliminary data.</text>
</comment>
<dbReference type="PANTHER" id="PTHR42781:SF4">
    <property type="entry name" value="SPERMIDINE_PUTRESCINE IMPORT ATP-BINDING PROTEIN POTA"/>
    <property type="match status" value="1"/>
</dbReference>
<dbReference type="Pfam" id="PF08402">
    <property type="entry name" value="TOBE_2"/>
    <property type="match status" value="1"/>
</dbReference>
<comment type="similarity">
    <text evidence="1">Belongs to the ABC transporter superfamily.</text>
</comment>
<evidence type="ECO:0000313" key="7">
    <source>
        <dbReference type="Proteomes" id="UP000291613"/>
    </source>
</evidence>
<dbReference type="PANTHER" id="PTHR42781">
    <property type="entry name" value="SPERMIDINE/PUTRESCINE IMPORT ATP-BINDING PROTEIN POTA"/>
    <property type="match status" value="1"/>
</dbReference>
<dbReference type="Gene3D" id="3.40.50.300">
    <property type="entry name" value="P-loop containing nucleotide triphosphate hydrolases"/>
    <property type="match status" value="1"/>
</dbReference>
<keyword evidence="3" id="KW-0547">Nucleotide-binding</keyword>
<dbReference type="GO" id="GO:0022857">
    <property type="term" value="F:transmembrane transporter activity"/>
    <property type="evidence" value="ECO:0007669"/>
    <property type="project" value="InterPro"/>
</dbReference>
<dbReference type="SUPFAM" id="SSF52540">
    <property type="entry name" value="P-loop containing nucleoside triphosphate hydrolases"/>
    <property type="match status" value="1"/>
</dbReference>
<dbReference type="AlphaFoldDB" id="A0A4Q9GIC9"/>
<sequence>MPAEVPLLKLDGLTKRYGDHVAVAPTSLSIQPRDFFAILGPSGCGKTTLLRMIGGFVQPSGGTVQIGGADVTRLGPERRPTGMVFQNYGLFQHMTVRQNIAYGLKLRREPKARMDAAVDEMMALVHLDHLAERAAPELSGGQRQRVALARALILKPKVLLLDEPLAALDLKLRKTMHRELRALHQAIGGTFILVSHDQSEVMTLANRVAVMEHGAVVQEGSPRDIYMRPANVFVSGFIGEANTLRGSRRDGRIELAGGASLAHAGRDGAVSVVLRPEQLELEPIEPARVSLEAEVTDLIFLGPFTHLHCTLANGDALLVHVESRHVAAAHRPGARIRLGWKADDQLVLDAS</sequence>
<dbReference type="GO" id="GO:0043190">
    <property type="term" value="C:ATP-binding cassette (ABC) transporter complex"/>
    <property type="evidence" value="ECO:0007669"/>
    <property type="project" value="InterPro"/>
</dbReference>
<keyword evidence="4 6" id="KW-0067">ATP-binding</keyword>